<reference evidence="2 3" key="1">
    <citation type="submission" date="2018-07" db="EMBL/GenBank/DDBJ databases">
        <title>Genome sequence of Azospirillum sp. ATCC 49961.</title>
        <authorList>
            <person name="Sant'Anna F.H."/>
            <person name="Baldani J.I."/>
            <person name="Zilli J.E."/>
            <person name="Reis V.M."/>
            <person name="Hartmann A."/>
            <person name="Cruz L."/>
            <person name="de Souza E.M."/>
            <person name="de Oliveira Pedrosa F."/>
            <person name="Passaglia L.M.P."/>
        </authorList>
    </citation>
    <scope>NUCLEOTIDE SEQUENCE [LARGE SCALE GENOMIC DNA]</scope>
    <source>
        <strain evidence="2 3">ATCC 49961</strain>
    </source>
</reference>
<gene>
    <name evidence="2" type="ORF">DS843_20780</name>
</gene>
<proteinExistence type="predicted"/>
<dbReference type="InterPro" id="IPR029044">
    <property type="entry name" value="Nucleotide-diphossugar_trans"/>
</dbReference>
<sequence length="1315" mass="143091">MFDIVGRAIRSGIPVRGLALADLPEAHPPEAGFRDGAEAVVPRGQDPLRLDGAPEEWADRLRAADANALMAGGAEVLFGLGAAGGLEPLDVIALPPAAEGETGTPLAPFLFDRGFVPLRGAGPGRLFVRSAVLPDPADAGADEGAAVAMTSLGSNGRFANQMFQYAFLRLYGLRAGAPIQVPAWDGEALFGLSDNRPDPDALPEIRFYDFDGDDRILWALDAPPAGVDFWGYFQELPESWRQHRAFLRRLFRLRADLSSPLDRWTDRVTEGGRRPLLAVHVRRGDYVRLHREGLGWYRPIPEGWYVAWLRERLAALAGAGSPEPVVFVATDDPAGVLPAFAEFEPLTAANVSAADVSAGDADLPAHLIDFEVLRRAGHLGIANSSFSRMASLLAPDGQRVAVPDIRTERLVPYDPWGERAFWERFDDGNPPDPAMGDSPGAVLRRGLRARRERGEGLAALHWEKVHAAALEQAVAEGKAWAGELQERIGALTESLAAQKAWTEELNASFAAEVARSEELRETLHDRERRVAELGGALERQAVEMVRQRDALGAELEAARFQAMLGTPKWLVRRALLKGAFLGLTAADRALGWAHAGLRLRLRYVAGLIYDRRYHELSVLLRSKFGAPATAAGGAAGGAAVPARNGTVAAPAPPPAPAPASAAAPSAIPAAFMGGEAFEAEIRGWLNPGWYGSRELEAGERFWTPPAATDRAGPDARYEEGTQRILGLFGEMPDDLSPNPDPYLRFGPLDRFHQRFAAAAPAAATPATRPDAGFSIVTPFFRHLGFFEDCARSVAELVAHTEARAPGVAVEWVIANDDPDIADAALLERVPPAIRDRVTVVPTGKAGSISAGLNLAIGRSRLDWVLFLDCDDLIRREAVEVLRHYAARFPKCRYISSSMADIAEDGTVIRFRRHDAPPQRMLEQGMLAGHLKAVRRDAFADHGPLDARFDGCQDFEFVLRMMLDEPILIVPEPLYFYRWHGGTQSLSRHVRQMETHRRIQRHVLRRLVRPAAHPAPAASLALALAPARSGAGDPLRGMAVVRTRGTRLDLLRETVRSIAEQPLPMTPAVVVHGDEALAARVRAWCDDAAPGTLCLAASQPGRRRGYPANVGIEHALAHPDRFGYVMFVDDDDILYPLASERMAGAMVHGGADVVYAVGNKRVPWQPAEEAYHPLPAAVLLGGNFIPINTYAVRTATLAATGARFDETLEYLEDWDLLIQLLGGGARFHMLPETVSEFRMFGDGNTTVRRMPELFEAADRRLRARCAQTAARMGIDAFHRSVLDFDFAARPPLAPTEIGMMIDAQARFAEGRDTIAA</sequence>
<keyword evidence="3" id="KW-1185">Reference proteome</keyword>
<evidence type="ECO:0000313" key="2">
    <source>
        <dbReference type="EMBL" id="KAA0678287.1"/>
    </source>
</evidence>
<dbReference type="PANTHER" id="PTHR22916:SF3">
    <property type="entry name" value="UDP-GLCNAC:BETAGAL BETA-1,3-N-ACETYLGLUCOSAMINYLTRANSFERASE-LIKE PROTEIN 1"/>
    <property type="match status" value="1"/>
</dbReference>
<accession>A0A9W7TXA9</accession>
<evidence type="ECO:0000313" key="3">
    <source>
        <dbReference type="Proteomes" id="UP000480854"/>
    </source>
</evidence>
<comment type="caution">
    <text evidence="2">The sequence shown here is derived from an EMBL/GenBank/DDBJ whole genome shotgun (WGS) entry which is preliminary data.</text>
</comment>
<dbReference type="Gene3D" id="3.90.550.10">
    <property type="entry name" value="Spore Coat Polysaccharide Biosynthesis Protein SpsA, Chain A"/>
    <property type="match status" value="2"/>
</dbReference>
<dbReference type="SUPFAM" id="SSF53448">
    <property type="entry name" value="Nucleotide-diphospho-sugar transferases"/>
    <property type="match status" value="2"/>
</dbReference>
<dbReference type="OrthoDB" id="6383742at2"/>
<name>A0A9W7TXA9_9PROT</name>
<dbReference type="GO" id="GO:0016758">
    <property type="term" value="F:hexosyltransferase activity"/>
    <property type="evidence" value="ECO:0007669"/>
    <property type="project" value="UniProtKB-ARBA"/>
</dbReference>
<dbReference type="EMBL" id="QOKW01000018">
    <property type="protein sequence ID" value="KAA0678287.1"/>
    <property type="molecule type" value="Genomic_DNA"/>
</dbReference>
<dbReference type="Proteomes" id="UP000480854">
    <property type="component" value="Unassembled WGS sequence"/>
</dbReference>
<organism evidence="2 3">
    <name type="scientific">Roseomonas genomospecies 6</name>
    <dbReference type="NCBI Taxonomy" id="214106"/>
    <lineage>
        <taxon>Bacteria</taxon>
        <taxon>Pseudomonadati</taxon>
        <taxon>Pseudomonadota</taxon>
        <taxon>Alphaproteobacteria</taxon>
        <taxon>Acetobacterales</taxon>
        <taxon>Roseomonadaceae</taxon>
        <taxon>Roseomonas</taxon>
    </lineage>
</organism>
<dbReference type="RefSeq" id="WP_149470754.1">
    <property type="nucleotide sequence ID" value="NZ_QOKW01000018.1"/>
</dbReference>
<dbReference type="PANTHER" id="PTHR22916">
    <property type="entry name" value="GLYCOSYLTRANSFERASE"/>
    <property type="match status" value="1"/>
</dbReference>
<protein>
    <submittedName>
        <fullName evidence="2">Glycosyltransferase</fullName>
    </submittedName>
</protein>
<feature type="domain" description="Glycosyltransferase 2-like" evidence="1">
    <location>
        <begin position="774"/>
        <end position="939"/>
    </location>
</feature>
<evidence type="ECO:0000259" key="1">
    <source>
        <dbReference type="Pfam" id="PF00535"/>
    </source>
</evidence>
<dbReference type="Pfam" id="PF00535">
    <property type="entry name" value="Glycos_transf_2"/>
    <property type="match status" value="1"/>
</dbReference>
<dbReference type="Gene3D" id="3.40.50.11350">
    <property type="match status" value="1"/>
</dbReference>
<dbReference type="InterPro" id="IPR001173">
    <property type="entry name" value="Glyco_trans_2-like"/>
</dbReference>